<dbReference type="AlphaFoldDB" id="A0A914HHZ4"/>
<evidence type="ECO:0000313" key="6">
    <source>
        <dbReference type="Proteomes" id="UP000887572"/>
    </source>
</evidence>
<name>A0A914HHZ4_GLORO</name>
<evidence type="ECO:0000256" key="5">
    <source>
        <dbReference type="SAM" id="MobiDB-lite"/>
    </source>
</evidence>
<dbReference type="GO" id="GO:0005829">
    <property type="term" value="C:cytosol"/>
    <property type="evidence" value="ECO:0007669"/>
    <property type="project" value="TreeGrafter"/>
</dbReference>
<keyword evidence="4" id="KW-0949">S-adenosyl-L-methionine</keyword>
<dbReference type="GO" id="GO:0032259">
    <property type="term" value="P:methylation"/>
    <property type="evidence" value="ECO:0007669"/>
    <property type="project" value="UniProtKB-KW"/>
</dbReference>
<dbReference type="InterPro" id="IPR000940">
    <property type="entry name" value="NNMT_TEMT_trans"/>
</dbReference>
<evidence type="ECO:0000256" key="3">
    <source>
        <dbReference type="ARBA" id="ARBA00022679"/>
    </source>
</evidence>
<dbReference type="PROSITE" id="PS51681">
    <property type="entry name" value="SAM_MT_NNMT_PNMT_TEMT"/>
    <property type="match status" value="1"/>
</dbReference>
<dbReference type="GO" id="GO:0008170">
    <property type="term" value="F:N-methyltransferase activity"/>
    <property type="evidence" value="ECO:0007669"/>
    <property type="project" value="TreeGrafter"/>
</dbReference>
<keyword evidence="2" id="KW-0489">Methyltransferase</keyword>
<comment type="similarity">
    <text evidence="1">Belongs to the class I-like SAM-binding methyltransferase superfamily. NNMT/PNMT/TEMT family.</text>
</comment>
<evidence type="ECO:0000256" key="4">
    <source>
        <dbReference type="ARBA" id="ARBA00022691"/>
    </source>
</evidence>
<protein>
    <submittedName>
        <fullName evidence="7">Uncharacterized protein</fullName>
    </submittedName>
</protein>
<reference evidence="7" key="1">
    <citation type="submission" date="2022-11" db="UniProtKB">
        <authorList>
            <consortium name="WormBaseParasite"/>
        </authorList>
    </citation>
    <scope>IDENTIFICATION</scope>
</reference>
<sequence length="279" mass="31943">MDSSEGDECSSSTNSGNRSEHRRTVGELLDRRHFHEHFDTDAYLKDFYARVDDAAMQMVLFHLPNIVARLGPLPSLLDFGSGPTIHVSVCFRETVDEIYLADYLPQNRAELSRWLDGQSDFDWSAVLRIIACREAVPLNEMRRMEQKAREKIRAVLFCDCHVFPAVQIPDKIRHDKTFAAITTFFTLEYCCLSRYEYALAINHLSAHLGPNGVLIMGGVLEETWCAFGGRQFKCLFVSRQLMIECLRGAGLTLERDQLDNELFYELDGMFILVARKMAE</sequence>
<evidence type="ECO:0000256" key="1">
    <source>
        <dbReference type="ARBA" id="ARBA00007996"/>
    </source>
</evidence>
<keyword evidence="6" id="KW-1185">Reference proteome</keyword>
<dbReference type="PANTHER" id="PTHR10867">
    <property type="entry name" value="NNMT/PNMT/TEMT FAMILY MEMBER"/>
    <property type="match status" value="1"/>
</dbReference>
<dbReference type="PANTHER" id="PTHR10867:SF39">
    <property type="entry name" value="NICOTINAMIDE N-METHYLTRANSFERASE-LIKE"/>
    <property type="match status" value="1"/>
</dbReference>
<proteinExistence type="inferred from homology"/>
<organism evidence="6 7">
    <name type="scientific">Globodera rostochiensis</name>
    <name type="common">Golden nematode worm</name>
    <name type="synonym">Heterodera rostochiensis</name>
    <dbReference type="NCBI Taxonomy" id="31243"/>
    <lineage>
        <taxon>Eukaryota</taxon>
        <taxon>Metazoa</taxon>
        <taxon>Ecdysozoa</taxon>
        <taxon>Nematoda</taxon>
        <taxon>Chromadorea</taxon>
        <taxon>Rhabditida</taxon>
        <taxon>Tylenchina</taxon>
        <taxon>Tylenchomorpha</taxon>
        <taxon>Tylenchoidea</taxon>
        <taxon>Heteroderidae</taxon>
        <taxon>Heteroderinae</taxon>
        <taxon>Globodera</taxon>
    </lineage>
</organism>
<feature type="region of interest" description="Disordered" evidence="5">
    <location>
        <begin position="1"/>
        <end position="23"/>
    </location>
</feature>
<dbReference type="Proteomes" id="UP000887572">
    <property type="component" value="Unplaced"/>
</dbReference>
<dbReference type="WBParaSite" id="Gr19_v10_g17686.t1">
    <property type="protein sequence ID" value="Gr19_v10_g17686.t1"/>
    <property type="gene ID" value="Gr19_v10_g17686"/>
</dbReference>
<dbReference type="SUPFAM" id="SSF53335">
    <property type="entry name" value="S-adenosyl-L-methionine-dependent methyltransferases"/>
    <property type="match status" value="1"/>
</dbReference>
<accession>A0A914HHZ4</accession>
<keyword evidence="3" id="KW-0808">Transferase</keyword>
<evidence type="ECO:0000313" key="7">
    <source>
        <dbReference type="WBParaSite" id="Gr19_v10_g17686.t1"/>
    </source>
</evidence>
<dbReference type="Gene3D" id="3.40.50.150">
    <property type="entry name" value="Vaccinia Virus protein VP39"/>
    <property type="match status" value="1"/>
</dbReference>
<dbReference type="InterPro" id="IPR029063">
    <property type="entry name" value="SAM-dependent_MTases_sf"/>
</dbReference>
<dbReference type="Pfam" id="PF01234">
    <property type="entry name" value="NNMT_PNMT_TEMT"/>
    <property type="match status" value="1"/>
</dbReference>
<evidence type="ECO:0000256" key="2">
    <source>
        <dbReference type="ARBA" id="ARBA00022603"/>
    </source>
</evidence>